<evidence type="ECO:0000313" key="4">
    <source>
        <dbReference type="EMBL" id="KAF0768764.1"/>
    </source>
</evidence>
<feature type="domain" description="DUF676" evidence="3">
    <location>
        <begin position="924"/>
        <end position="1118"/>
    </location>
</feature>
<dbReference type="InterPro" id="IPR029058">
    <property type="entry name" value="AB_hydrolase_fold"/>
</dbReference>
<proteinExistence type="inferred from homology"/>
<evidence type="ECO:0000256" key="2">
    <source>
        <dbReference type="SAM" id="MobiDB-lite"/>
    </source>
</evidence>
<dbReference type="Pfam" id="PF05057">
    <property type="entry name" value="DUF676"/>
    <property type="match status" value="1"/>
</dbReference>
<organism evidence="4 5">
    <name type="scientific">Aphis craccivora</name>
    <name type="common">Cowpea aphid</name>
    <dbReference type="NCBI Taxonomy" id="307492"/>
    <lineage>
        <taxon>Eukaryota</taxon>
        <taxon>Metazoa</taxon>
        <taxon>Ecdysozoa</taxon>
        <taxon>Arthropoda</taxon>
        <taxon>Hexapoda</taxon>
        <taxon>Insecta</taxon>
        <taxon>Pterygota</taxon>
        <taxon>Neoptera</taxon>
        <taxon>Paraneoptera</taxon>
        <taxon>Hemiptera</taxon>
        <taxon>Sternorrhyncha</taxon>
        <taxon>Aphidomorpha</taxon>
        <taxon>Aphidoidea</taxon>
        <taxon>Aphididae</taxon>
        <taxon>Aphidini</taxon>
        <taxon>Aphis</taxon>
        <taxon>Aphis</taxon>
    </lineage>
</organism>
<dbReference type="Pfam" id="PF12394">
    <property type="entry name" value="DUF3657"/>
    <property type="match status" value="1"/>
</dbReference>
<dbReference type="OrthoDB" id="273452at2759"/>
<feature type="region of interest" description="Disordered" evidence="2">
    <location>
        <begin position="831"/>
        <end position="858"/>
    </location>
</feature>
<dbReference type="AlphaFoldDB" id="A0A6G0ZDH3"/>
<dbReference type="EMBL" id="VUJU01000708">
    <property type="protein sequence ID" value="KAF0768764.1"/>
    <property type="molecule type" value="Genomic_DNA"/>
</dbReference>
<dbReference type="PANTHER" id="PTHR12482">
    <property type="entry name" value="LIPASE ROG1-RELATED-RELATED"/>
    <property type="match status" value="1"/>
</dbReference>
<dbReference type="InterPro" id="IPR022122">
    <property type="entry name" value="DUF3657"/>
</dbReference>
<sequence>MSELQATVEFAVEYCKFYNIDLFQRGLYRIRTELKVSPKLSVQVEVSLKKHQQRQDNQKSPQLYYVENGEDLGVSKTFRILYRHEEIMLDDIILFKAHVLVDSQKLQDSLERAGFILNVELWFGENGSMCCVSSRTLQLHVCPARGLHYHLPVLFDYFHLSAVTLTIHASLVALHQPYINAPRTGKTWLTNNTNRFNFRPSHSIESVFFGNANGQNGTTKCVGSSGNSNNNNHVSRMLNARLIHREVCLLLSEAFDNLHSTIAQYNRIMPVWQQVETPAGLKTAVTIPQTNKILDEDEFLALANSSIAQLCAQNILLWHHFLDNFTKKQAINQHLSKKHHQLRVRRFSEAFFVLENPRQSAAGCYDDHNNYQHYRAVSEAARRSRYLASLPPLPVHCSATDGDPITLPVIFEDQYTKPGSNNRRSDGESFINSCDIPLNTLRQTLLLNQDCSCGIAAILESRRCSQMASTGKLLKVKGTDTDQKPENQRIKTRHSKSLDQLLRSTVMDTPMLSLPLSFSRTFETNNNGNSTERSTIPKHTKYKQLNLIQNTKVMTLPRRLKDNIKPPEFRIQPNGYASLPIRRNDRRSFRGMRVPEKINPIVINKSRSPSSGEESPISKLGTSVSVPLQLEALNTSPIMVKYSNSTASIPDLVKDKVISAVANSSESMPDLQSTAVTRFSSVSDSEITSEQSGWVSSRQSSITSFSGQITPKVDDPYDKKHELYIGRELQRRLLKLLEESPNRKMTIADKKIKSSKYIKPSGATKITSKDQLYEEVRLPPPRQFRDIPLPPEPFRDTIPPPDSVDNLLYHMYETVKEARWNDQHRLAMRQKKFSESSKKPIASRTKKNNMESEYYEDETHKDIKADGRIHSYNSVEDNSMFQKYKEQFKKQMSFTGIIYSDAHILASTLPYFHISEDLRMFSPEGVHLIVCVHGLDGNSADLRLVKTYIKLGLPGAHLEFLMSERNQGDTFSDFERMTDRLVNEILSHISSFQLPHYPSRISFVGHSLGTIIIRAAIARPQMKHLLPKMHTFLSLSGPHLGTLYNTSGLVNMGLWFMQKVKKSGTLLQLSLKDAADIRQTFLYQLAQNCHLSYFKHVLLFGSSQDRYVPPHSARIELCKAAIKDTSPIGLAYREMVNNILCPIINKLDVTFIRYDVHHALPNTANSLIGRAAHIAVLDSDLFIEKFLVVTGLKYFSKLNKIMLYQLKLLMLILHYGHLKNATGQRPKYVRSSAFPPLNLPKCWPPSIHAALPLPSYLDA</sequence>
<evidence type="ECO:0000256" key="1">
    <source>
        <dbReference type="ARBA" id="ARBA00007949"/>
    </source>
</evidence>
<dbReference type="Proteomes" id="UP000478052">
    <property type="component" value="Unassembled WGS sequence"/>
</dbReference>
<comment type="similarity">
    <text evidence="1">Belongs to the FAM135 family.</text>
</comment>
<evidence type="ECO:0000313" key="5">
    <source>
        <dbReference type="Proteomes" id="UP000478052"/>
    </source>
</evidence>
<protein>
    <submittedName>
        <fullName evidence="4">Protein FAM135A isoform X1</fullName>
    </submittedName>
</protein>
<dbReference type="FunFam" id="3.40.50.1820:FF:000004">
    <property type="entry name" value="Protein FAM135A isoform a"/>
    <property type="match status" value="1"/>
</dbReference>
<dbReference type="SUPFAM" id="SSF53474">
    <property type="entry name" value="alpha/beta-Hydrolases"/>
    <property type="match status" value="1"/>
</dbReference>
<feature type="region of interest" description="Disordered" evidence="2">
    <location>
        <begin position="781"/>
        <end position="800"/>
    </location>
</feature>
<dbReference type="InterPro" id="IPR007751">
    <property type="entry name" value="DUF676_lipase-like"/>
</dbReference>
<reference evidence="4 5" key="1">
    <citation type="submission" date="2019-08" db="EMBL/GenBank/DDBJ databases">
        <title>Whole genome of Aphis craccivora.</title>
        <authorList>
            <person name="Voronova N.V."/>
            <person name="Shulinski R.S."/>
            <person name="Bandarenka Y.V."/>
            <person name="Zhorov D.G."/>
            <person name="Warner D."/>
        </authorList>
    </citation>
    <scope>NUCLEOTIDE SEQUENCE [LARGE SCALE GENOMIC DNA]</scope>
    <source>
        <strain evidence="4">180601</strain>
        <tissue evidence="4">Whole Body</tissue>
    </source>
</reference>
<evidence type="ECO:0000259" key="3">
    <source>
        <dbReference type="Pfam" id="PF05057"/>
    </source>
</evidence>
<comment type="caution">
    <text evidence="4">The sequence shown here is derived from an EMBL/GenBank/DDBJ whole genome shotgun (WGS) entry which is preliminary data.</text>
</comment>
<gene>
    <name evidence="4" type="ORF">FWK35_00000403</name>
</gene>
<dbReference type="Gene3D" id="3.40.50.1820">
    <property type="entry name" value="alpha/beta hydrolase"/>
    <property type="match status" value="1"/>
</dbReference>
<accession>A0A6G0ZDH3</accession>
<dbReference type="PANTHER" id="PTHR12482:SF5">
    <property type="entry name" value="DUF676 DOMAIN-CONTAINING PROTEIN"/>
    <property type="match status" value="1"/>
</dbReference>
<dbReference type="InterPro" id="IPR044294">
    <property type="entry name" value="Lipase-like"/>
</dbReference>
<name>A0A6G0ZDH3_APHCR</name>
<keyword evidence="5" id="KW-1185">Reference proteome</keyword>